<evidence type="ECO:0000256" key="1">
    <source>
        <dbReference type="ARBA" id="ARBA00004496"/>
    </source>
</evidence>
<evidence type="ECO:0000313" key="18">
    <source>
        <dbReference type="EMBL" id="AHB48323.1"/>
    </source>
</evidence>
<keyword evidence="5 14" id="KW-0004">4Fe-4S</keyword>
<dbReference type="SFLD" id="SFLDG01065">
    <property type="entry name" value="anaerobic_coproporphyrinogen-I"/>
    <property type="match status" value="1"/>
</dbReference>
<dbReference type="GO" id="GO:0005737">
    <property type="term" value="C:cytoplasm"/>
    <property type="evidence" value="ECO:0007669"/>
    <property type="project" value="UniProtKB-SubCell"/>
</dbReference>
<dbReference type="PIRSF" id="PIRSF000167">
    <property type="entry name" value="HemN"/>
    <property type="match status" value="1"/>
</dbReference>
<dbReference type="EC" id="1.3.98.3" evidence="14"/>
<evidence type="ECO:0000256" key="6">
    <source>
        <dbReference type="ARBA" id="ARBA00022490"/>
    </source>
</evidence>
<dbReference type="InterPro" id="IPR010723">
    <property type="entry name" value="HemN_C"/>
</dbReference>
<protein>
    <recommendedName>
        <fullName evidence="14">Coproporphyrinogen-III oxidase</fullName>
        <ecNumber evidence="14">1.3.98.3</ecNumber>
    </recommendedName>
</protein>
<dbReference type="InterPro" id="IPR013785">
    <property type="entry name" value="Aldolase_TIM"/>
</dbReference>
<dbReference type="GO" id="GO:0046872">
    <property type="term" value="F:metal ion binding"/>
    <property type="evidence" value="ECO:0007669"/>
    <property type="project" value="UniProtKB-KW"/>
</dbReference>
<evidence type="ECO:0000256" key="11">
    <source>
        <dbReference type="ARBA" id="ARBA00023014"/>
    </source>
</evidence>
<feature type="binding site" evidence="15">
    <location>
        <position position="204"/>
    </location>
    <ligand>
        <name>S-adenosyl-L-methionine</name>
        <dbReference type="ChEBI" id="CHEBI:59789"/>
        <label>2</label>
    </ligand>
</feature>
<evidence type="ECO:0000256" key="7">
    <source>
        <dbReference type="ARBA" id="ARBA00022691"/>
    </source>
</evidence>
<evidence type="ECO:0000256" key="10">
    <source>
        <dbReference type="ARBA" id="ARBA00023004"/>
    </source>
</evidence>
<feature type="binding site" evidence="15">
    <location>
        <position position="167"/>
    </location>
    <ligand>
        <name>S-adenosyl-L-methionine</name>
        <dbReference type="ChEBI" id="CHEBI:59789"/>
        <label>2</label>
    </ligand>
</feature>
<feature type="binding site" evidence="16">
    <location>
        <position position="56"/>
    </location>
    <ligand>
        <name>[4Fe-4S] cluster</name>
        <dbReference type="ChEBI" id="CHEBI:49883"/>
        <note>4Fe-4S-S-AdoMet</note>
    </ligand>
</feature>
<proteinExistence type="inferred from homology"/>
<dbReference type="UniPathway" id="UPA00251">
    <property type="reaction ID" value="UER00323"/>
</dbReference>
<dbReference type="Gene3D" id="3.20.20.70">
    <property type="entry name" value="Aldolase class I"/>
    <property type="match status" value="1"/>
</dbReference>
<dbReference type="KEGG" id="hni:W911_07830"/>
<dbReference type="SMART" id="SM00729">
    <property type="entry name" value="Elp3"/>
    <property type="match status" value="1"/>
</dbReference>
<dbReference type="GO" id="GO:0051539">
    <property type="term" value="F:4 iron, 4 sulfur cluster binding"/>
    <property type="evidence" value="ECO:0007669"/>
    <property type="project" value="UniProtKB-KW"/>
</dbReference>
<feature type="binding site" evidence="15">
    <location>
        <begin position="62"/>
        <end position="64"/>
    </location>
    <ligand>
        <name>S-adenosyl-L-methionine</name>
        <dbReference type="ChEBI" id="CHEBI:59789"/>
        <label>2</label>
    </ligand>
</feature>
<keyword evidence="9 14" id="KW-0560">Oxidoreductase</keyword>
<dbReference type="OrthoDB" id="9808022at2"/>
<feature type="binding site" evidence="15">
    <location>
        <position position="107"/>
    </location>
    <ligand>
        <name>S-adenosyl-L-methionine</name>
        <dbReference type="ChEBI" id="CHEBI:59789"/>
        <label>1</label>
    </ligand>
</feature>
<feature type="domain" description="Radical SAM core" evidence="17">
    <location>
        <begin position="41"/>
        <end position="275"/>
    </location>
</feature>
<keyword evidence="19" id="KW-1185">Reference proteome</keyword>
<evidence type="ECO:0000256" key="12">
    <source>
        <dbReference type="ARBA" id="ARBA00023244"/>
    </source>
</evidence>
<feature type="binding site" evidence="15">
    <location>
        <position position="50"/>
    </location>
    <ligand>
        <name>S-adenosyl-L-methionine</name>
        <dbReference type="ChEBI" id="CHEBI:59789"/>
        <label>1</label>
    </ligand>
</feature>
<evidence type="ECO:0000256" key="15">
    <source>
        <dbReference type="PIRSR" id="PIRSR000167-1"/>
    </source>
</evidence>
<dbReference type="NCBIfam" id="TIGR00538">
    <property type="entry name" value="hemN"/>
    <property type="match status" value="1"/>
</dbReference>
<dbReference type="Gene3D" id="1.10.10.920">
    <property type="match status" value="1"/>
</dbReference>
<dbReference type="InterPro" id="IPR034505">
    <property type="entry name" value="Coproporphyrinogen-III_oxidase"/>
</dbReference>
<dbReference type="Pfam" id="PF04055">
    <property type="entry name" value="Radical_SAM"/>
    <property type="match status" value="1"/>
</dbReference>
<evidence type="ECO:0000256" key="16">
    <source>
        <dbReference type="PIRSR" id="PIRSR000167-2"/>
    </source>
</evidence>
<name>V5SCT8_9HYPH</name>
<feature type="binding site" evidence="15">
    <location>
        <position position="320"/>
    </location>
    <ligand>
        <name>S-adenosyl-L-methionine</name>
        <dbReference type="ChEBI" id="CHEBI:59789"/>
        <label>1</label>
    </ligand>
</feature>
<dbReference type="EMBL" id="CP006912">
    <property type="protein sequence ID" value="AHB48323.1"/>
    <property type="molecule type" value="Genomic_DNA"/>
</dbReference>
<dbReference type="GO" id="GO:0004109">
    <property type="term" value="F:coproporphyrinogen oxidase activity"/>
    <property type="evidence" value="ECO:0007669"/>
    <property type="project" value="InterPro"/>
</dbReference>
<dbReference type="SUPFAM" id="SSF102114">
    <property type="entry name" value="Radical SAM enzymes"/>
    <property type="match status" value="1"/>
</dbReference>
<keyword evidence="6 14" id="KW-0963">Cytoplasm</keyword>
<reference evidence="18 19" key="1">
    <citation type="journal article" date="2014" name="Genome Announc.">
        <title>Complete Genome Sequence of Hyphomicrobium nitrativorans Strain NL23, a Denitrifying Bacterium Isolated from Biofilm of a Methanol-Fed Denitrification System Treating Seawater at the Montreal Biodome.</title>
        <authorList>
            <person name="Martineau C."/>
            <person name="Villeneuve C."/>
            <person name="Mauffrey F."/>
            <person name="Villemur R."/>
        </authorList>
    </citation>
    <scope>NUCLEOTIDE SEQUENCE [LARGE SCALE GENOMIC DNA]</scope>
    <source>
        <strain evidence="18">NL23</strain>
    </source>
</reference>
<comment type="catalytic activity">
    <reaction evidence="13 14">
        <text>coproporphyrinogen III + 2 S-adenosyl-L-methionine = protoporphyrinogen IX + 2 5'-deoxyadenosine + 2 L-methionine + 2 CO2</text>
        <dbReference type="Rhea" id="RHEA:15425"/>
        <dbReference type="ChEBI" id="CHEBI:16526"/>
        <dbReference type="ChEBI" id="CHEBI:17319"/>
        <dbReference type="ChEBI" id="CHEBI:57307"/>
        <dbReference type="ChEBI" id="CHEBI:57309"/>
        <dbReference type="ChEBI" id="CHEBI:57844"/>
        <dbReference type="ChEBI" id="CHEBI:59789"/>
        <dbReference type="EC" id="1.3.98.3"/>
    </reaction>
</comment>
<feature type="binding site" evidence="15">
    <location>
        <position position="140"/>
    </location>
    <ligand>
        <name>S-adenosyl-L-methionine</name>
        <dbReference type="ChEBI" id="CHEBI:59789"/>
        <label>1</label>
    </ligand>
</feature>
<dbReference type="InterPro" id="IPR058240">
    <property type="entry name" value="rSAM_sf"/>
</dbReference>
<dbReference type="GO" id="GO:0006782">
    <property type="term" value="P:protoporphyrinogen IX biosynthetic process"/>
    <property type="evidence" value="ECO:0007669"/>
    <property type="project" value="UniProtKB-UniPathway"/>
</dbReference>
<evidence type="ECO:0000256" key="3">
    <source>
        <dbReference type="ARBA" id="ARBA00005493"/>
    </source>
</evidence>
<sequence length="447" mass="49362">MTSDLLQRHGGPVPRYTSYPTANHFSAAVTPAHLRTWLADLPDDPALSLYAHIPYCRELCFYCGCSTKASRRYAPVEEYLVPLQAEISHVSALVPPGHRVTHIHWGGGSPDILTPADILRLGHTFRSQFAVASGAEIAVEIDPRLLSEAQADAFAEIGVNRVSIGVQDFDPKVQAAIGRIQSFETTRKASEIFRTRGVRSLNVDLVYGLPHQTVESVGRTLSDVIAIEPDRIAVFGYAHLPERLKHQRLIDEKTLPGLAERFSQSQHIAERLQDAGYVQIGIDHFARSTDALAGGAVARNFQGYTTDTADALLAFGASAISRLPQGFVQNAVAVDDYTRRISTEGLAVVRGHEMAGDDALRAYLIERLMCAFFVSWRDLKQRFGAEVARVRFEAEAAARRDADGLVAVNDEGVRVTDRGRPFVRSVCAWFDPYLSRDMTRRRHALSV</sequence>
<dbReference type="PROSITE" id="PS51918">
    <property type="entry name" value="RADICAL_SAM"/>
    <property type="match status" value="1"/>
</dbReference>
<dbReference type="InterPro" id="IPR004558">
    <property type="entry name" value="Coprogen_oxidase_HemN"/>
</dbReference>
<evidence type="ECO:0000256" key="2">
    <source>
        <dbReference type="ARBA" id="ARBA00004785"/>
    </source>
</evidence>
<dbReference type="PANTHER" id="PTHR13932:SF6">
    <property type="entry name" value="OXYGEN-INDEPENDENT COPROPORPHYRINOGEN III OXIDASE"/>
    <property type="match status" value="1"/>
</dbReference>
<evidence type="ECO:0000256" key="8">
    <source>
        <dbReference type="ARBA" id="ARBA00022723"/>
    </source>
</evidence>
<accession>V5SCT8</accession>
<evidence type="ECO:0000256" key="5">
    <source>
        <dbReference type="ARBA" id="ARBA00022485"/>
    </source>
</evidence>
<dbReference type="PANTHER" id="PTHR13932">
    <property type="entry name" value="COPROPORPHYRINIGEN III OXIDASE"/>
    <property type="match status" value="1"/>
</dbReference>
<comment type="pathway">
    <text evidence="2 14">Porphyrin-containing compound metabolism; protoporphyrin-IX biosynthesis; protoporphyrinogen-IX from coproporphyrinogen-III (AdoMet route): step 1/1.</text>
</comment>
<comment type="subunit">
    <text evidence="4">Monomer.</text>
</comment>
<evidence type="ECO:0000256" key="9">
    <source>
        <dbReference type="ARBA" id="ARBA00023002"/>
    </source>
</evidence>
<dbReference type="STRING" id="1029756.W911_07830"/>
<organism evidence="18 19">
    <name type="scientific">Hyphomicrobium nitrativorans NL23</name>
    <dbReference type="NCBI Taxonomy" id="1029756"/>
    <lineage>
        <taxon>Bacteria</taxon>
        <taxon>Pseudomonadati</taxon>
        <taxon>Pseudomonadota</taxon>
        <taxon>Alphaproteobacteria</taxon>
        <taxon>Hyphomicrobiales</taxon>
        <taxon>Hyphomicrobiaceae</taxon>
        <taxon>Hyphomicrobium</taxon>
    </lineage>
</organism>
<evidence type="ECO:0000259" key="17">
    <source>
        <dbReference type="PROSITE" id="PS51918"/>
    </source>
</evidence>
<gene>
    <name evidence="18" type="ORF">W911_07830</name>
</gene>
<dbReference type="AlphaFoldDB" id="V5SCT8"/>
<dbReference type="Proteomes" id="UP000018542">
    <property type="component" value="Chromosome"/>
</dbReference>
<comment type="similarity">
    <text evidence="3 14">Belongs to the anaerobic coproporphyrinogen-III oxidase family.</text>
</comment>
<evidence type="ECO:0000256" key="13">
    <source>
        <dbReference type="ARBA" id="ARBA00048321"/>
    </source>
</evidence>
<dbReference type="SFLD" id="SFLDS00029">
    <property type="entry name" value="Radical_SAM"/>
    <property type="match status" value="1"/>
</dbReference>
<feature type="binding site" evidence="16">
    <location>
        <position position="60"/>
    </location>
    <ligand>
        <name>[4Fe-4S] cluster</name>
        <dbReference type="ChEBI" id="CHEBI:49883"/>
        <note>4Fe-4S-S-AdoMet</note>
    </ligand>
</feature>
<dbReference type="Pfam" id="PF06969">
    <property type="entry name" value="HemN_C"/>
    <property type="match status" value="1"/>
</dbReference>
<comment type="subcellular location">
    <subcellularLocation>
        <location evidence="1 14">Cytoplasm</location>
    </subcellularLocation>
</comment>
<dbReference type="InterPro" id="IPR007197">
    <property type="entry name" value="rSAM"/>
</dbReference>
<dbReference type="HOGENOM" id="CLU_027579_3_0_5"/>
<feature type="binding site" evidence="15">
    <location>
        <position position="179"/>
    </location>
    <ligand>
        <name>S-adenosyl-L-methionine</name>
        <dbReference type="ChEBI" id="CHEBI:59789"/>
        <label>2</label>
    </ligand>
</feature>
<keyword evidence="10 14" id="KW-0408">Iron</keyword>
<comment type="cofactor">
    <cofactor evidence="14 16">
        <name>[4Fe-4S] cluster</name>
        <dbReference type="ChEBI" id="CHEBI:49883"/>
    </cofactor>
    <text evidence="14 16">Binds 1 [4Fe-4S] cluster. The cluster is coordinated with 3 cysteines and an exchangeable S-adenosyl-L-methionine.</text>
</comment>
<evidence type="ECO:0000256" key="4">
    <source>
        <dbReference type="ARBA" id="ARBA00011245"/>
    </source>
</evidence>
<keyword evidence="12 14" id="KW-0627">Porphyrin biosynthesis</keyword>
<keyword evidence="7 14" id="KW-0949">S-adenosyl-L-methionine</keyword>
<dbReference type="PATRIC" id="fig|1029756.8.peg.1637"/>
<dbReference type="GO" id="GO:0051989">
    <property type="term" value="F:coproporphyrinogen dehydrogenase activity"/>
    <property type="evidence" value="ECO:0007669"/>
    <property type="project" value="UniProtKB-EC"/>
</dbReference>
<dbReference type="RefSeq" id="WP_023786949.1">
    <property type="nucleotide sequence ID" value="NC_022997.1"/>
</dbReference>
<dbReference type="InterPro" id="IPR006638">
    <property type="entry name" value="Elp3/MiaA/NifB-like_rSAM"/>
</dbReference>
<evidence type="ECO:0000256" key="14">
    <source>
        <dbReference type="PIRNR" id="PIRNR000167"/>
    </source>
</evidence>
<feature type="binding site" evidence="16">
    <location>
        <position position="63"/>
    </location>
    <ligand>
        <name>[4Fe-4S] cluster</name>
        <dbReference type="ChEBI" id="CHEBI:49883"/>
        <note>4Fe-4S-S-AdoMet</note>
    </ligand>
</feature>
<keyword evidence="8 14" id="KW-0479">Metal-binding</keyword>
<evidence type="ECO:0000313" key="19">
    <source>
        <dbReference type="Proteomes" id="UP000018542"/>
    </source>
</evidence>
<feature type="binding site" evidence="15">
    <location>
        <position position="238"/>
    </location>
    <ligand>
        <name>S-adenosyl-L-methionine</name>
        <dbReference type="ChEBI" id="CHEBI:59789"/>
        <label>2</label>
    </ligand>
</feature>
<keyword evidence="11 14" id="KW-0411">Iron-sulfur</keyword>